<evidence type="ECO:0000256" key="1">
    <source>
        <dbReference type="SAM" id="MobiDB-lite"/>
    </source>
</evidence>
<evidence type="ECO:0000313" key="3">
    <source>
        <dbReference type="Proteomes" id="UP000654075"/>
    </source>
</evidence>
<dbReference type="EMBL" id="CAJNNV010012107">
    <property type="protein sequence ID" value="CAE8600385.1"/>
    <property type="molecule type" value="Genomic_DNA"/>
</dbReference>
<proteinExistence type="predicted"/>
<evidence type="ECO:0000313" key="2">
    <source>
        <dbReference type="EMBL" id="CAE8600385.1"/>
    </source>
</evidence>
<organism evidence="2 3">
    <name type="scientific">Polarella glacialis</name>
    <name type="common">Dinoflagellate</name>
    <dbReference type="NCBI Taxonomy" id="89957"/>
    <lineage>
        <taxon>Eukaryota</taxon>
        <taxon>Sar</taxon>
        <taxon>Alveolata</taxon>
        <taxon>Dinophyceae</taxon>
        <taxon>Suessiales</taxon>
        <taxon>Suessiaceae</taxon>
        <taxon>Polarella</taxon>
    </lineage>
</organism>
<feature type="compositionally biased region" description="Low complexity" evidence="1">
    <location>
        <begin position="372"/>
        <end position="400"/>
    </location>
</feature>
<protein>
    <submittedName>
        <fullName evidence="2">Uncharacterized protein</fullName>
    </submittedName>
</protein>
<sequence length="833" mass="87203">MGVCMSASMCKNVRQAVYRRGPPPELQPLPDTSTMELDDLLRQGIAEAQEATASSERRNRALHLTRARLLLTDALRRCGQQRNPDLCAHLLAVLLKLGEDARSVQGLLADCGASFLGASGGAAAAAAGSPLASSPSHGDRPLTPLSDHSSENADMNSGLKLWQYDQMKENLLADDSSDEENLSPASLEEVMLGNLDSGASDPALSASSSAAASPLTPSAAAVDGVWLRQATLSPVLECDDRPPVDQEGHGTSEALGFAERSSPLVVSRSSELEVPEQDAGGGSCHFNHTNSNNNYPISAENSAALGAACAGSASARPSPRTRLPKTLSEASVISSSHVWHAVDDAAAAAAATVSWPRKTGTSYSKTDLDAISSSSSSASSSRHRVPLQPQQGGSGSQLSGGKRRHAKGSSNPFEAPPGSASHSPSASSPGLKMVFLDQVLDGGAAKGLEDAAPRRPTGRQPSQSSSSGSHSGSQGNPSDSEECRNMKRILTFSKELLPDLQKQQAFRPPARAHSRGQIFSSSDDDPAGMGNSAQDSWSLAASASEREDPSSPPVGAATPRMSHSSATTPKLGHSRQPSGAATPPLGHAGLTLSHSRQASGGGGNTVLSTPAPERATPGGVTYDHLSLHGSYAPSAAQSPLATPFTMGAMPLSGMLTPPMVSLGTLTPPLGAATPFDSDAVSVKILNGVSGEEEVHFFAPLQTSNSEQHFLSMLDKLCLQHSGQPLMSLNWLSRESPGSERFQRRKCDLKMMEELFDQWGDERSAVLLLCTVPVRPPSELLASKVRLRAVVPAEVHFGGIQPVRLQLDTSVLEAGHEYTVAFTHQWSLLTYSAE</sequence>
<reference evidence="2" key="1">
    <citation type="submission" date="2021-02" db="EMBL/GenBank/DDBJ databases">
        <authorList>
            <person name="Dougan E. K."/>
            <person name="Rhodes N."/>
            <person name="Thang M."/>
            <person name="Chan C."/>
        </authorList>
    </citation>
    <scope>NUCLEOTIDE SEQUENCE</scope>
</reference>
<dbReference type="Proteomes" id="UP000654075">
    <property type="component" value="Unassembled WGS sequence"/>
</dbReference>
<feature type="region of interest" description="Disordered" evidence="1">
    <location>
        <begin position="350"/>
        <end position="429"/>
    </location>
</feature>
<feature type="region of interest" description="Disordered" evidence="1">
    <location>
        <begin position="126"/>
        <end position="154"/>
    </location>
</feature>
<feature type="region of interest" description="Disordered" evidence="1">
    <location>
        <begin position="237"/>
        <end position="262"/>
    </location>
</feature>
<accession>A0A813EN37</accession>
<name>A0A813EN37_POLGL</name>
<feature type="region of interest" description="Disordered" evidence="1">
    <location>
        <begin position="504"/>
        <end position="621"/>
    </location>
</feature>
<feature type="compositionally biased region" description="Polar residues" evidence="1">
    <location>
        <begin position="531"/>
        <end position="541"/>
    </location>
</feature>
<feature type="region of interest" description="Disordered" evidence="1">
    <location>
        <begin position="447"/>
        <end position="482"/>
    </location>
</feature>
<feature type="non-terminal residue" evidence="2">
    <location>
        <position position="833"/>
    </location>
</feature>
<feature type="compositionally biased region" description="Low complexity" evidence="1">
    <location>
        <begin position="454"/>
        <end position="478"/>
    </location>
</feature>
<gene>
    <name evidence="2" type="ORF">PGLA1383_LOCUS18715</name>
</gene>
<feature type="compositionally biased region" description="Basic and acidic residues" evidence="1">
    <location>
        <begin position="238"/>
        <end position="250"/>
    </location>
</feature>
<dbReference type="AlphaFoldDB" id="A0A813EN37"/>
<keyword evidence="3" id="KW-1185">Reference proteome</keyword>
<feature type="compositionally biased region" description="Low complexity" evidence="1">
    <location>
        <begin position="416"/>
        <end position="429"/>
    </location>
</feature>
<feature type="compositionally biased region" description="Low complexity" evidence="1">
    <location>
        <begin position="126"/>
        <end position="136"/>
    </location>
</feature>
<comment type="caution">
    <text evidence="2">The sequence shown here is derived from an EMBL/GenBank/DDBJ whole genome shotgun (WGS) entry which is preliminary data.</text>
</comment>